<dbReference type="AlphaFoldDB" id="A0A926UQ71"/>
<evidence type="ECO:0000259" key="1">
    <source>
        <dbReference type="PROSITE" id="PS51184"/>
    </source>
</evidence>
<feature type="domain" description="JmjC" evidence="1">
    <location>
        <begin position="219"/>
        <end position="364"/>
    </location>
</feature>
<dbReference type="PANTHER" id="PTHR12461:SF105">
    <property type="entry name" value="HYPOXIA-INDUCIBLE FACTOR 1-ALPHA INHIBITOR"/>
    <property type="match status" value="1"/>
</dbReference>
<reference evidence="2" key="2">
    <citation type="submission" date="2020-08" db="EMBL/GenBank/DDBJ databases">
        <authorList>
            <person name="Chen M."/>
            <person name="Teng W."/>
            <person name="Zhao L."/>
            <person name="Hu C."/>
            <person name="Zhou Y."/>
            <person name="Han B."/>
            <person name="Song L."/>
            <person name="Shu W."/>
        </authorList>
    </citation>
    <scope>NUCLEOTIDE SEQUENCE</scope>
    <source>
        <strain evidence="2">FACHB-1277</strain>
    </source>
</reference>
<dbReference type="Proteomes" id="UP000631421">
    <property type="component" value="Unassembled WGS sequence"/>
</dbReference>
<accession>A0A926UQ71</accession>
<evidence type="ECO:0000313" key="3">
    <source>
        <dbReference type="Proteomes" id="UP000631421"/>
    </source>
</evidence>
<comment type="caution">
    <text evidence="2">The sequence shown here is derived from an EMBL/GenBank/DDBJ whole genome shotgun (WGS) entry which is preliminary data.</text>
</comment>
<protein>
    <submittedName>
        <fullName evidence="2">Cupin-like domain-containing protein</fullName>
    </submittedName>
</protein>
<sequence>MPPKSSIPKTQQHFSTFDPRYFSQQIQVTSAPMTDELRRWIADNKFAGVGDRWLVQELINHGISPSAANREVTTVSQNPYFQAGQKFLQLLKKHESHASILADLASLSPQSQSIECREKISRNDFLENYYAKNVPLILTGITNNWAALSLWNPEYLKTNFGQVEIEVQSDRNSDRLYEINIEKHRQKMQMADYVDAVVKGGATNDYYMVANNGNLEKTALRGLLNDLEIFPEYLDPQDTDGKAFFWFGSGGTITPLHHDPVNLIFVQVYGRKVWQIISPHYTHMLYNYRGVFSEVDIENPDYEKYPLFQRIPIIEVTLEPGDAIFMPVGWWHAVKSLDISISMSFTNFVFPNKYDWNFPSITYT</sequence>
<keyword evidence="3" id="KW-1185">Reference proteome</keyword>
<dbReference type="Pfam" id="PF13621">
    <property type="entry name" value="Cupin_8"/>
    <property type="match status" value="1"/>
</dbReference>
<dbReference type="SUPFAM" id="SSF51197">
    <property type="entry name" value="Clavaminate synthase-like"/>
    <property type="match status" value="1"/>
</dbReference>
<dbReference type="Gene3D" id="2.60.120.650">
    <property type="entry name" value="Cupin"/>
    <property type="match status" value="1"/>
</dbReference>
<organism evidence="2 3">
    <name type="scientific">Pseudanabaena cinerea FACHB-1277</name>
    <dbReference type="NCBI Taxonomy" id="2949581"/>
    <lineage>
        <taxon>Bacteria</taxon>
        <taxon>Bacillati</taxon>
        <taxon>Cyanobacteriota</taxon>
        <taxon>Cyanophyceae</taxon>
        <taxon>Pseudanabaenales</taxon>
        <taxon>Pseudanabaenaceae</taxon>
        <taxon>Pseudanabaena</taxon>
        <taxon>Pseudanabaena cinerea</taxon>
    </lineage>
</organism>
<dbReference type="SMART" id="SM00558">
    <property type="entry name" value="JmjC"/>
    <property type="match status" value="1"/>
</dbReference>
<dbReference type="InterPro" id="IPR003347">
    <property type="entry name" value="JmjC_dom"/>
</dbReference>
<name>A0A926UQ71_9CYAN</name>
<proteinExistence type="predicted"/>
<reference evidence="2" key="1">
    <citation type="journal article" date="2015" name="ISME J.">
        <title>Draft Genome Sequence of Streptomyces incarnatus NRRL8089, which Produces the Nucleoside Antibiotic Sinefungin.</title>
        <authorList>
            <person name="Oshima K."/>
            <person name="Hattori M."/>
            <person name="Shimizu H."/>
            <person name="Fukuda K."/>
            <person name="Nemoto M."/>
            <person name="Inagaki K."/>
            <person name="Tamura T."/>
        </authorList>
    </citation>
    <scope>NUCLEOTIDE SEQUENCE</scope>
    <source>
        <strain evidence="2">FACHB-1277</strain>
    </source>
</reference>
<dbReference type="InterPro" id="IPR041667">
    <property type="entry name" value="Cupin_8"/>
</dbReference>
<dbReference type="PROSITE" id="PS51184">
    <property type="entry name" value="JMJC"/>
    <property type="match status" value="1"/>
</dbReference>
<dbReference type="PANTHER" id="PTHR12461">
    <property type="entry name" value="HYPOXIA-INDUCIBLE FACTOR 1 ALPHA INHIBITOR-RELATED"/>
    <property type="match status" value="1"/>
</dbReference>
<dbReference type="EMBL" id="JACJPY010000002">
    <property type="protein sequence ID" value="MBD2148738.1"/>
    <property type="molecule type" value="Genomic_DNA"/>
</dbReference>
<dbReference type="RefSeq" id="WP_190349079.1">
    <property type="nucleotide sequence ID" value="NZ_JACJPY010000002.1"/>
</dbReference>
<gene>
    <name evidence="2" type="ORF">H6F44_01145</name>
</gene>
<evidence type="ECO:0000313" key="2">
    <source>
        <dbReference type="EMBL" id="MBD2148738.1"/>
    </source>
</evidence>